<evidence type="ECO:0000313" key="2">
    <source>
        <dbReference type="EMBL" id="KAL0106048.1"/>
    </source>
</evidence>
<dbReference type="EMBL" id="JADYXP020000018">
    <property type="protein sequence ID" value="KAL0106048.1"/>
    <property type="molecule type" value="Genomic_DNA"/>
</dbReference>
<feature type="region of interest" description="Disordered" evidence="1">
    <location>
        <begin position="37"/>
        <end position="107"/>
    </location>
</feature>
<proteinExistence type="predicted"/>
<reference evidence="2 3" key="1">
    <citation type="submission" date="2023-03" db="EMBL/GenBank/DDBJ databases">
        <title>High recombination rates correlate with genetic variation in Cardiocondyla obscurior ants.</title>
        <authorList>
            <person name="Errbii M."/>
        </authorList>
    </citation>
    <scope>NUCLEOTIDE SEQUENCE [LARGE SCALE GENOMIC DNA]</scope>
    <source>
        <strain evidence="2">Alpha-2009</strain>
        <tissue evidence="2">Whole body</tissue>
    </source>
</reference>
<name>A0AAW2EQN3_9HYME</name>
<organism evidence="2 3">
    <name type="scientific">Cardiocondyla obscurior</name>
    <dbReference type="NCBI Taxonomy" id="286306"/>
    <lineage>
        <taxon>Eukaryota</taxon>
        <taxon>Metazoa</taxon>
        <taxon>Ecdysozoa</taxon>
        <taxon>Arthropoda</taxon>
        <taxon>Hexapoda</taxon>
        <taxon>Insecta</taxon>
        <taxon>Pterygota</taxon>
        <taxon>Neoptera</taxon>
        <taxon>Endopterygota</taxon>
        <taxon>Hymenoptera</taxon>
        <taxon>Apocrita</taxon>
        <taxon>Aculeata</taxon>
        <taxon>Formicoidea</taxon>
        <taxon>Formicidae</taxon>
        <taxon>Myrmicinae</taxon>
        <taxon>Cardiocondyla</taxon>
    </lineage>
</organism>
<comment type="caution">
    <text evidence="2">The sequence shown here is derived from an EMBL/GenBank/DDBJ whole genome shotgun (WGS) entry which is preliminary data.</text>
</comment>
<sequence length="107" mass="12511">MIVIIKCSKNSNAFLEKRYCSICGDKNDTHARKIGEIFGTRPTPMSMSTSTPTPTPAADPHSSRRPTSEPLLRAREKRKRTREREERREIRRVERGRQQREARSRLF</sequence>
<evidence type="ECO:0000313" key="3">
    <source>
        <dbReference type="Proteomes" id="UP001430953"/>
    </source>
</evidence>
<protein>
    <submittedName>
        <fullName evidence="2">Uncharacterized protein</fullName>
    </submittedName>
</protein>
<accession>A0AAW2EQN3</accession>
<keyword evidence="3" id="KW-1185">Reference proteome</keyword>
<dbReference type="AlphaFoldDB" id="A0AAW2EQN3"/>
<feature type="compositionally biased region" description="Basic and acidic residues" evidence="1">
    <location>
        <begin position="82"/>
        <end position="107"/>
    </location>
</feature>
<gene>
    <name evidence="2" type="ORF">PUN28_016049</name>
</gene>
<feature type="compositionally biased region" description="Low complexity" evidence="1">
    <location>
        <begin position="42"/>
        <end position="52"/>
    </location>
</feature>
<dbReference type="Proteomes" id="UP001430953">
    <property type="component" value="Unassembled WGS sequence"/>
</dbReference>
<evidence type="ECO:0000256" key="1">
    <source>
        <dbReference type="SAM" id="MobiDB-lite"/>
    </source>
</evidence>